<protein>
    <submittedName>
        <fullName evidence="1">Uncharacterized protein</fullName>
    </submittedName>
</protein>
<reference evidence="1 2" key="1">
    <citation type="journal article" date="2019" name="Sci. Rep.">
        <title>Orb-weaving spider Araneus ventricosus genome elucidates the spidroin gene catalogue.</title>
        <authorList>
            <person name="Kono N."/>
            <person name="Nakamura H."/>
            <person name="Ohtoshi R."/>
            <person name="Moran D.A.P."/>
            <person name="Shinohara A."/>
            <person name="Yoshida Y."/>
            <person name="Fujiwara M."/>
            <person name="Mori M."/>
            <person name="Tomita M."/>
            <person name="Arakawa K."/>
        </authorList>
    </citation>
    <scope>NUCLEOTIDE SEQUENCE [LARGE SCALE GENOMIC DNA]</scope>
</reference>
<comment type="caution">
    <text evidence="1">The sequence shown here is derived from an EMBL/GenBank/DDBJ whole genome shotgun (WGS) entry which is preliminary data.</text>
</comment>
<evidence type="ECO:0000313" key="1">
    <source>
        <dbReference type="EMBL" id="GBO34896.1"/>
    </source>
</evidence>
<dbReference type="Proteomes" id="UP000499080">
    <property type="component" value="Unassembled WGS sequence"/>
</dbReference>
<keyword evidence="2" id="KW-1185">Reference proteome</keyword>
<proteinExistence type="predicted"/>
<organism evidence="1 2">
    <name type="scientific">Araneus ventricosus</name>
    <name type="common">Orbweaver spider</name>
    <name type="synonym">Epeira ventricosa</name>
    <dbReference type="NCBI Taxonomy" id="182803"/>
    <lineage>
        <taxon>Eukaryota</taxon>
        <taxon>Metazoa</taxon>
        <taxon>Ecdysozoa</taxon>
        <taxon>Arthropoda</taxon>
        <taxon>Chelicerata</taxon>
        <taxon>Arachnida</taxon>
        <taxon>Araneae</taxon>
        <taxon>Araneomorphae</taxon>
        <taxon>Entelegynae</taxon>
        <taxon>Araneoidea</taxon>
        <taxon>Araneidae</taxon>
        <taxon>Araneus</taxon>
    </lineage>
</organism>
<name>A0A4Y2WE96_ARAVE</name>
<dbReference type="AlphaFoldDB" id="A0A4Y2WE96"/>
<sequence length="139" mass="15211">MGAPNPTTIATSFPHPRAAVPQGVASVVGMGHPPHTITTPLLALVVPSRELRPSFGMGKSNPHPSQHQAGFPTCWWCLKELGVRRRMGGKTIRTRVDGKMAFTLHDFEMGHFLRRADVLLEEMSAEGGYCAKYIDIMTS</sequence>
<evidence type="ECO:0000313" key="2">
    <source>
        <dbReference type="Proteomes" id="UP000499080"/>
    </source>
</evidence>
<accession>A0A4Y2WE96</accession>
<gene>
    <name evidence="1" type="ORF">AVEN_231820_1</name>
</gene>
<dbReference type="EMBL" id="BGPR01058808">
    <property type="protein sequence ID" value="GBO34896.1"/>
    <property type="molecule type" value="Genomic_DNA"/>
</dbReference>